<keyword evidence="5 8" id="KW-0227">DNA damage</keyword>
<sequence length="223" mass="24657">MDLTLPESWRDHLAGEFEKPYFHKLTEFVDAERAAYTVFPPESQVFSALKLTPLEDVRVMILGQDPYHDDGQAHGLCFSVQPGVKSPPSLVNIFKELKSDLDAPIPSSGYLVPWAEQGVLLLNAVLTVRAHEANSHKNKGWETFTDAVIQTVSAKDSPVVFVLWGAYAQKKVPLIDASKHVILQSAHPSPLSARAGFFGSKPFSKINEALRANGTPEIDWRLP</sequence>
<dbReference type="Proteomes" id="UP000287394">
    <property type="component" value="Chromosome"/>
</dbReference>
<evidence type="ECO:0000256" key="5">
    <source>
        <dbReference type="ARBA" id="ARBA00022763"/>
    </source>
</evidence>
<dbReference type="GO" id="GO:0004844">
    <property type="term" value="F:uracil DNA N-glycosylase activity"/>
    <property type="evidence" value="ECO:0007669"/>
    <property type="project" value="UniProtKB-UniRule"/>
</dbReference>
<keyword evidence="8" id="KW-0963">Cytoplasm</keyword>
<evidence type="ECO:0000256" key="3">
    <source>
        <dbReference type="ARBA" id="ARBA00008184"/>
    </source>
</evidence>
<dbReference type="FunCoup" id="A0A402CPV1">
    <property type="interactions" value="359"/>
</dbReference>
<dbReference type="NCBIfam" id="NF003588">
    <property type="entry name" value="PRK05254.1-1"/>
    <property type="match status" value="1"/>
</dbReference>
<dbReference type="SUPFAM" id="SSF52141">
    <property type="entry name" value="Uracil-DNA glycosylase-like"/>
    <property type="match status" value="1"/>
</dbReference>
<feature type="active site" description="Proton acceptor" evidence="8">
    <location>
        <position position="65"/>
    </location>
</feature>
<evidence type="ECO:0000256" key="7">
    <source>
        <dbReference type="ARBA" id="ARBA00023204"/>
    </source>
</evidence>
<dbReference type="NCBIfam" id="NF003592">
    <property type="entry name" value="PRK05254.1-5"/>
    <property type="match status" value="1"/>
</dbReference>
<evidence type="ECO:0000256" key="6">
    <source>
        <dbReference type="ARBA" id="ARBA00022801"/>
    </source>
</evidence>
<dbReference type="EC" id="3.2.2.27" evidence="4 8"/>
<keyword evidence="7 8" id="KW-0234">DNA repair</keyword>
<evidence type="ECO:0000256" key="4">
    <source>
        <dbReference type="ARBA" id="ARBA00012030"/>
    </source>
</evidence>
<dbReference type="SMART" id="SM00987">
    <property type="entry name" value="UreE_C"/>
    <property type="match status" value="1"/>
</dbReference>
<dbReference type="AlphaFoldDB" id="A0A402CPV1"/>
<name>A0A402CPV1_9BACT</name>
<protein>
    <recommendedName>
        <fullName evidence="4 8">Uracil-DNA glycosylase</fullName>
        <shortName evidence="8">UDG</shortName>
        <ecNumber evidence="4 8">3.2.2.27</ecNumber>
    </recommendedName>
</protein>
<dbReference type="InterPro" id="IPR005122">
    <property type="entry name" value="Uracil-DNA_glycosylase-like"/>
</dbReference>
<comment type="similarity">
    <text evidence="3 8">Belongs to the uracil-DNA glycosylase (UDG) superfamily. UNG family.</text>
</comment>
<dbReference type="OrthoDB" id="9804372at2"/>
<evidence type="ECO:0000313" key="10">
    <source>
        <dbReference type="Proteomes" id="UP000287394"/>
    </source>
</evidence>
<reference evidence="9 10" key="1">
    <citation type="journal article" date="2019" name="Int. J. Syst. Evol. Microbiol.">
        <title>Capsulimonas corticalis gen. nov., sp. nov., an aerobic capsulated bacterium, of a novel bacterial order, Capsulimonadales ord. nov., of the class Armatimonadia of the phylum Armatimonadetes.</title>
        <authorList>
            <person name="Li J."/>
            <person name="Kudo C."/>
            <person name="Tonouchi A."/>
        </authorList>
    </citation>
    <scope>NUCLEOTIDE SEQUENCE [LARGE SCALE GENOMIC DNA]</scope>
    <source>
        <strain evidence="9 10">AX-7</strain>
    </source>
</reference>
<evidence type="ECO:0000256" key="1">
    <source>
        <dbReference type="ARBA" id="ARBA00001400"/>
    </source>
</evidence>
<comment type="subcellular location">
    <subcellularLocation>
        <location evidence="8">Cytoplasm</location>
    </subcellularLocation>
</comment>
<dbReference type="SMART" id="SM00986">
    <property type="entry name" value="UDG"/>
    <property type="match status" value="1"/>
</dbReference>
<comment type="function">
    <text evidence="2 8">Excises uracil residues from the DNA which can arise as a result of misincorporation of dUMP residues by DNA polymerase or due to deamination of cytosine.</text>
</comment>
<dbReference type="KEGG" id="ccot:CCAX7_48840"/>
<dbReference type="HAMAP" id="MF_00148">
    <property type="entry name" value="UDG"/>
    <property type="match status" value="1"/>
</dbReference>
<dbReference type="InterPro" id="IPR002043">
    <property type="entry name" value="UDG_fam1"/>
</dbReference>
<dbReference type="RefSeq" id="WP_119319472.1">
    <property type="nucleotide sequence ID" value="NZ_AP025739.1"/>
</dbReference>
<evidence type="ECO:0000313" key="9">
    <source>
        <dbReference type="EMBL" id="BDI32833.1"/>
    </source>
</evidence>
<comment type="catalytic activity">
    <reaction evidence="1 8">
        <text>Hydrolyzes single-stranded DNA or mismatched double-stranded DNA and polynucleotides, releasing free uracil.</text>
        <dbReference type="EC" id="3.2.2.27"/>
    </reaction>
</comment>
<accession>A0A402CPV1</accession>
<dbReference type="PANTHER" id="PTHR11264:SF0">
    <property type="entry name" value="URACIL-DNA GLYCOSYLASE"/>
    <property type="match status" value="1"/>
</dbReference>
<organism evidence="9 10">
    <name type="scientific">Capsulimonas corticalis</name>
    <dbReference type="NCBI Taxonomy" id="2219043"/>
    <lineage>
        <taxon>Bacteria</taxon>
        <taxon>Bacillati</taxon>
        <taxon>Armatimonadota</taxon>
        <taxon>Armatimonadia</taxon>
        <taxon>Capsulimonadales</taxon>
        <taxon>Capsulimonadaceae</taxon>
        <taxon>Capsulimonas</taxon>
    </lineage>
</organism>
<dbReference type="NCBIfam" id="NF003589">
    <property type="entry name" value="PRK05254.1-2"/>
    <property type="match status" value="1"/>
</dbReference>
<keyword evidence="6 8" id="KW-0378">Hydrolase</keyword>
<dbReference type="GO" id="GO:0005737">
    <property type="term" value="C:cytoplasm"/>
    <property type="evidence" value="ECO:0007669"/>
    <property type="project" value="UniProtKB-SubCell"/>
</dbReference>
<dbReference type="NCBIfam" id="TIGR00628">
    <property type="entry name" value="ung"/>
    <property type="match status" value="1"/>
</dbReference>
<dbReference type="Pfam" id="PF03167">
    <property type="entry name" value="UDG"/>
    <property type="match status" value="1"/>
</dbReference>
<evidence type="ECO:0000256" key="8">
    <source>
        <dbReference type="HAMAP-Rule" id="MF_00148"/>
    </source>
</evidence>
<dbReference type="EMBL" id="AP025739">
    <property type="protein sequence ID" value="BDI32833.1"/>
    <property type="molecule type" value="Genomic_DNA"/>
</dbReference>
<proteinExistence type="inferred from homology"/>
<dbReference type="GO" id="GO:0097510">
    <property type="term" value="P:base-excision repair, AP site formation via deaminated base removal"/>
    <property type="evidence" value="ECO:0007669"/>
    <property type="project" value="TreeGrafter"/>
</dbReference>
<dbReference type="NCBIfam" id="NF003591">
    <property type="entry name" value="PRK05254.1-4"/>
    <property type="match status" value="1"/>
</dbReference>
<dbReference type="Gene3D" id="3.40.470.10">
    <property type="entry name" value="Uracil-DNA glycosylase-like domain"/>
    <property type="match status" value="1"/>
</dbReference>
<gene>
    <name evidence="9" type="primary">ung2</name>
    <name evidence="8" type="synonym">ung</name>
    <name evidence="9" type="ORF">CCAX7_48840</name>
</gene>
<evidence type="ECO:0000256" key="2">
    <source>
        <dbReference type="ARBA" id="ARBA00002631"/>
    </source>
</evidence>
<dbReference type="CDD" id="cd10027">
    <property type="entry name" value="UDG-F1-like"/>
    <property type="match status" value="1"/>
</dbReference>
<keyword evidence="10" id="KW-1185">Reference proteome</keyword>
<dbReference type="InterPro" id="IPR036895">
    <property type="entry name" value="Uracil-DNA_glycosylase-like_sf"/>
</dbReference>
<dbReference type="FunFam" id="3.40.470.10:FF:000001">
    <property type="entry name" value="Uracil-DNA glycosylase"/>
    <property type="match status" value="1"/>
</dbReference>
<dbReference type="PANTHER" id="PTHR11264">
    <property type="entry name" value="URACIL-DNA GLYCOSYLASE"/>
    <property type="match status" value="1"/>
</dbReference>